<proteinExistence type="predicted"/>
<evidence type="ECO:0000259" key="3">
    <source>
        <dbReference type="Pfam" id="PF13439"/>
    </source>
</evidence>
<protein>
    <submittedName>
        <fullName evidence="4">Glycosyl transferase group 1</fullName>
    </submittedName>
</protein>
<dbReference type="Pfam" id="PF00534">
    <property type="entry name" value="Glycos_transf_1"/>
    <property type="match status" value="1"/>
</dbReference>
<dbReference type="SUPFAM" id="SSF53756">
    <property type="entry name" value="UDP-Glycosyltransferase/glycogen phosphorylase"/>
    <property type="match status" value="1"/>
</dbReference>
<dbReference type="EMBL" id="LBYI01000023">
    <property type="protein sequence ID" value="KKR49602.1"/>
    <property type="molecule type" value="Genomic_DNA"/>
</dbReference>
<name>A0A0G0UHJ5_9BACT</name>
<dbReference type="PATRIC" id="fig|1618405.3.peg.771"/>
<dbReference type="InterPro" id="IPR028098">
    <property type="entry name" value="Glyco_trans_4-like_N"/>
</dbReference>
<dbReference type="CDD" id="cd03809">
    <property type="entry name" value="GT4_MtfB-like"/>
    <property type="match status" value="1"/>
</dbReference>
<gene>
    <name evidence="4" type="ORF">UT84_C0023G0010</name>
</gene>
<evidence type="ECO:0000313" key="4">
    <source>
        <dbReference type="EMBL" id="KKR49602.1"/>
    </source>
</evidence>
<reference evidence="4 5" key="1">
    <citation type="journal article" date="2015" name="Nature">
        <title>rRNA introns, odd ribosomes, and small enigmatic genomes across a large radiation of phyla.</title>
        <authorList>
            <person name="Brown C.T."/>
            <person name="Hug L.A."/>
            <person name="Thomas B.C."/>
            <person name="Sharon I."/>
            <person name="Castelle C.J."/>
            <person name="Singh A."/>
            <person name="Wilkins M.J."/>
            <person name="Williams K.H."/>
            <person name="Banfield J.F."/>
        </authorList>
    </citation>
    <scope>NUCLEOTIDE SEQUENCE [LARGE SCALE GENOMIC DNA]</scope>
</reference>
<organism evidence="4 5">
    <name type="scientific">Candidatus Curtissbacteria bacterium GW2011_GWA1_40_16</name>
    <dbReference type="NCBI Taxonomy" id="1618405"/>
    <lineage>
        <taxon>Bacteria</taxon>
        <taxon>Candidatus Curtissiibacteriota</taxon>
    </lineage>
</organism>
<dbReference type="GO" id="GO:0016757">
    <property type="term" value="F:glycosyltransferase activity"/>
    <property type="evidence" value="ECO:0007669"/>
    <property type="project" value="InterPro"/>
</dbReference>
<dbReference type="InterPro" id="IPR001296">
    <property type="entry name" value="Glyco_trans_1"/>
</dbReference>
<dbReference type="Proteomes" id="UP000034531">
    <property type="component" value="Unassembled WGS sequence"/>
</dbReference>
<comment type="caution">
    <text evidence="4">The sequence shown here is derived from an EMBL/GenBank/DDBJ whole genome shotgun (WGS) entry which is preliminary data.</text>
</comment>
<dbReference type="Pfam" id="PF13439">
    <property type="entry name" value="Glyco_transf_4"/>
    <property type="match status" value="1"/>
</dbReference>
<evidence type="ECO:0000256" key="1">
    <source>
        <dbReference type="ARBA" id="ARBA00022679"/>
    </source>
</evidence>
<dbReference type="Gene3D" id="3.40.50.2000">
    <property type="entry name" value="Glycogen Phosphorylase B"/>
    <property type="match status" value="2"/>
</dbReference>
<dbReference type="PANTHER" id="PTHR46401">
    <property type="entry name" value="GLYCOSYLTRANSFERASE WBBK-RELATED"/>
    <property type="match status" value="1"/>
</dbReference>
<accession>A0A0G0UHJ5</accession>
<feature type="domain" description="Glycosyltransferase subfamily 4-like N-terminal" evidence="3">
    <location>
        <begin position="50"/>
        <end position="139"/>
    </location>
</feature>
<sequence length="347" mass="38363">MLIAIDASPTRTAHKTRGIGSYTTNIITSLKETDKDFKIKEFYSPKNPPRADIIHYPYFDLFFHSLPLRAKTTRVVTVHDVIPLVFPKHFKSGIKGKLNLHLQKLALKNTAAVLCDSQTSKKDIAQKLAYPAEKIHVIYLAPGKNFRKTNDQKLLEKVSQKYSLPKKFILYVGDINWNKNLPNLLKSIKLTGVNLVAVGNAIADANLEQTKSLTAQIESLGIQNKVRIVGYVPESDLVSIYNLAVVTVLPSFYEGFGLPVVESMACGTPVICSNNSSLAEIGGDAAIYCDPESPQNVSEQILNVINLSPGERAALENKSLVNASKFSWVKTAMETSKVYKSLRVDNE</sequence>
<keyword evidence="1 4" id="KW-0808">Transferase</keyword>
<dbReference type="AlphaFoldDB" id="A0A0G0UHJ5"/>
<dbReference type="PANTHER" id="PTHR46401:SF2">
    <property type="entry name" value="GLYCOSYLTRANSFERASE WBBK-RELATED"/>
    <property type="match status" value="1"/>
</dbReference>
<evidence type="ECO:0000259" key="2">
    <source>
        <dbReference type="Pfam" id="PF00534"/>
    </source>
</evidence>
<evidence type="ECO:0000313" key="5">
    <source>
        <dbReference type="Proteomes" id="UP000034531"/>
    </source>
</evidence>
<feature type="domain" description="Glycosyl transferase family 1" evidence="2">
    <location>
        <begin position="165"/>
        <end position="314"/>
    </location>
</feature>